<reference evidence="8 9" key="1">
    <citation type="submission" date="2018-03" db="EMBL/GenBank/DDBJ databases">
        <title>Non-Typhoidal Salmonella genome sequencing and assembly.</title>
        <authorList>
            <person name="Matchawe C."/>
        </authorList>
    </citation>
    <scope>NUCLEOTIDE SEQUENCE [LARGE SCALE GENOMIC DNA]</scope>
    <source>
        <strain evidence="8 9">88sa</strain>
    </source>
</reference>
<proteinExistence type="predicted"/>
<dbReference type="RefSeq" id="WP_245306431.1">
    <property type="nucleotide sequence ID" value="NZ_PYJX01000163.1"/>
</dbReference>
<dbReference type="GO" id="GO:0005886">
    <property type="term" value="C:plasma membrane"/>
    <property type="evidence" value="ECO:0007669"/>
    <property type="project" value="TreeGrafter"/>
</dbReference>
<evidence type="ECO:0000256" key="2">
    <source>
        <dbReference type="ARBA" id="ARBA00022553"/>
    </source>
</evidence>
<evidence type="ECO:0000256" key="6">
    <source>
        <dbReference type="SAM" id="Phobius"/>
    </source>
</evidence>
<dbReference type="InterPro" id="IPR003353">
    <property type="entry name" value="PTS_IIB_fruc"/>
</dbReference>
<keyword evidence="6" id="KW-0812">Transmembrane</keyword>
<dbReference type="Gene3D" id="3.40.50.2300">
    <property type="match status" value="1"/>
</dbReference>
<evidence type="ECO:0000256" key="1">
    <source>
        <dbReference type="ARBA" id="ARBA00022448"/>
    </source>
</evidence>
<keyword evidence="2" id="KW-0597">Phosphoprotein</keyword>
<dbReference type="GO" id="GO:0090563">
    <property type="term" value="F:protein-phosphocysteine-sugar phosphotransferase activity"/>
    <property type="evidence" value="ECO:0007669"/>
    <property type="project" value="TreeGrafter"/>
</dbReference>
<dbReference type="InterPro" id="IPR036095">
    <property type="entry name" value="PTS_EIIB-like_sf"/>
</dbReference>
<feature type="domain" description="PTS EIIB type-2" evidence="7">
    <location>
        <begin position="103"/>
        <end position="200"/>
    </location>
</feature>
<feature type="transmembrane region" description="Helical" evidence="6">
    <location>
        <begin position="229"/>
        <end position="255"/>
    </location>
</feature>
<sequence length="304" mass="31448">MKTLLIIDANLGQARAYMAKTLLGAAAHKANLEIIDNPNDAELAIVLGESLPNDNALNGKKVWLGDIGRAVAHPELFLSEAKSHATPYSAPAAAAPAASGGPKRVVAVTACPTGVAHTFMAAEAIETEAKKRGWWVKVETRGSVGAGNAITPEEVAEADLVIVAADIEVDLAKFAGLPMCRTSTGLALKKTAQELDKAVAEATPYQPAGKASQAATEGKKESAGAYRHLLTGVSYMLPMVVAGGLCIALSFAFGIEAFKVPDTLAAALMQIGGGSAFALMVPVLALSRIHLSEPTRRSRRSTAG</sequence>
<dbReference type="GO" id="GO:0022877">
    <property type="term" value="F:protein-N(PI)-phosphohistidine-fructose phosphotransferase system transporter activity"/>
    <property type="evidence" value="ECO:0007669"/>
    <property type="project" value="InterPro"/>
</dbReference>
<feature type="non-terminal residue" evidence="8">
    <location>
        <position position="304"/>
    </location>
</feature>
<dbReference type="PANTHER" id="PTHR30505:SF32">
    <property type="entry name" value="PTS SYSTEM FRUCTOSE-SPECIFIC EIIB'BC COMPONENT"/>
    <property type="match status" value="1"/>
</dbReference>
<dbReference type="InterPro" id="IPR013011">
    <property type="entry name" value="PTS_EIIB_2"/>
</dbReference>
<organism evidence="8 9">
    <name type="scientific">Salmonella infantis</name>
    <dbReference type="NCBI Taxonomy" id="595"/>
    <lineage>
        <taxon>Bacteria</taxon>
        <taxon>Pseudomonadati</taxon>
        <taxon>Pseudomonadota</taxon>
        <taxon>Gammaproteobacteria</taxon>
        <taxon>Enterobacterales</taxon>
        <taxon>Enterobacteriaceae</taxon>
        <taxon>Salmonella</taxon>
    </lineage>
</organism>
<name>A0A5R1YHK7_SALIN</name>
<evidence type="ECO:0000313" key="8">
    <source>
        <dbReference type="EMBL" id="TGC64901.1"/>
    </source>
</evidence>
<keyword evidence="5" id="KW-0598">Phosphotransferase system</keyword>
<evidence type="ECO:0000256" key="5">
    <source>
        <dbReference type="ARBA" id="ARBA00022683"/>
    </source>
</evidence>
<keyword evidence="3" id="KW-0762">Sugar transport</keyword>
<dbReference type="EMBL" id="PYJX01000163">
    <property type="protein sequence ID" value="TGC64901.1"/>
    <property type="molecule type" value="Genomic_DNA"/>
</dbReference>
<accession>A0A5R1YHK7</accession>
<dbReference type="PANTHER" id="PTHR30505">
    <property type="entry name" value="FRUCTOSE-LIKE PERMEASE"/>
    <property type="match status" value="1"/>
</dbReference>
<keyword evidence="6" id="KW-1133">Transmembrane helix</keyword>
<dbReference type="AlphaFoldDB" id="A0A5R1YHK7"/>
<dbReference type="SUPFAM" id="SSF52794">
    <property type="entry name" value="PTS system IIB component-like"/>
    <property type="match status" value="2"/>
</dbReference>
<evidence type="ECO:0000259" key="7">
    <source>
        <dbReference type="PROSITE" id="PS51099"/>
    </source>
</evidence>
<evidence type="ECO:0000256" key="3">
    <source>
        <dbReference type="ARBA" id="ARBA00022597"/>
    </source>
</evidence>
<protein>
    <submittedName>
        <fullName evidence="8">PTS fructose transporter subunit EIIBC</fullName>
    </submittedName>
</protein>
<feature type="transmembrane region" description="Helical" evidence="6">
    <location>
        <begin position="267"/>
        <end position="291"/>
    </location>
</feature>
<dbReference type="Pfam" id="PF02302">
    <property type="entry name" value="PTS_IIB"/>
    <property type="match status" value="1"/>
</dbReference>
<dbReference type="InterPro" id="IPR003501">
    <property type="entry name" value="PTS_EIIB_2/3"/>
</dbReference>
<dbReference type="PROSITE" id="PS51099">
    <property type="entry name" value="PTS_EIIB_TYPE_2"/>
    <property type="match status" value="1"/>
</dbReference>
<keyword evidence="6" id="KW-0472">Membrane</keyword>
<dbReference type="Pfam" id="PF25554">
    <property type="entry name" value="PTS_EIIB_BC_N"/>
    <property type="match status" value="1"/>
</dbReference>
<keyword evidence="1" id="KW-0813">Transport</keyword>
<gene>
    <name evidence="8" type="ORF">C9E96_15310</name>
</gene>
<dbReference type="NCBIfam" id="TIGR00829">
    <property type="entry name" value="FRU"/>
    <property type="match status" value="1"/>
</dbReference>
<evidence type="ECO:0000256" key="4">
    <source>
        <dbReference type="ARBA" id="ARBA00022679"/>
    </source>
</evidence>
<dbReference type="FunFam" id="3.40.50.2300:FF:000014">
    <property type="entry name" value="PTS system fructose-like transporter subunit IIB"/>
    <property type="match status" value="1"/>
</dbReference>
<keyword evidence="4" id="KW-0808">Transferase</keyword>
<evidence type="ECO:0000313" key="9">
    <source>
        <dbReference type="Proteomes" id="UP000297769"/>
    </source>
</evidence>
<dbReference type="InterPro" id="IPR050864">
    <property type="entry name" value="Bacterial_PTS_Sugar_Transport"/>
</dbReference>
<dbReference type="Proteomes" id="UP000297769">
    <property type="component" value="Unassembled WGS sequence"/>
</dbReference>
<comment type="caution">
    <text evidence="8">The sequence shown here is derived from an EMBL/GenBank/DDBJ whole genome shotgun (WGS) entry which is preliminary data.</text>
</comment>
<dbReference type="GO" id="GO:0009401">
    <property type="term" value="P:phosphoenolpyruvate-dependent sugar phosphotransferase system"/>
    <property type="evidence" value="ECO:0007669"/>
    <property type="project" value="UniProtKB-KW"/>
</dbReference>
<dbReference type="CDD" id="cd05569">
    <property type="entry name" value="PTS_IIB_fructose"/>
    <property type="match status" value="1"/>
</dbReference>